<organism evidence="4 5">
    <name type="scientific">Candidatus Akkermansia intestinigallinarum</name>
    <dbReference type="NCBI Taxonomy" id="2838431"/>
    <lineage>
        <taxon>Bacteria</taxon>
        <taxon>Pseudomonadati</taxon>
        <taxon>Verrucomicrobiota</taxon>
        <taxon>Verrucomicrobiia</taxon>
        <taxon>Verrucomicrobiales</taxon>
        <taxon>Akkermansiaceae</taxon>
        <taxon>Akkermansia</taxon>
    </lineage>
</organism>
<protein>
    <recommendedName>
        <fullName evidence="6">PepSY domain-containing protein</fullName>
    </recommendedName>
</protein>
<keyword evidence="2" id="KW-1133">Transmembrane helix</keyword>
<feature type="compositionally biased region" description="Low complexity" evidence="1">
    <location>
        <begin position="318"/>
        <end position="334"/>
    </location>
</feature>
<sequence length="341" mass="37251">MNQVLFKALPAALALGAFALGGELETFGLVSTRTQADNTLSKSYETKVMRDGSVRRSWHLKNRDVSLDFNAGSDRLICLVVDYKRPVSFELAARDAMELTGATIRKWQKLAARKARQFGLKNAAACKLRNGSYIFLERVSGNRCKRLVIYAQKPAHDRFELEEFTGLRKTAMGTAGGSVDLSYLVHDEADRQARPADPRLAVRERSKPASGAQAASGAAGTDQVDVFEGEDADWIDAVGTESRAPSAEWYAELDEWAAPVSEALHLGSLSPALRVAIVYASPLVLLLPVLMLVGRIRRAARDRRIRQQGEELRRRGTASSPASPSHASQAAASANDESQRE</sequence>
<keyword evidence="3" id="KW-0732">Signal</keyword>
<dbReference type="Proteomes" id="UP000823964">
    <property type="component" value="Unassembled WGS sequence"/>
</dbReference>
<keyword evidence="2" id="KW-0472">Membrane</keyword>
<name>A0A9D1VCC4_9BACT</name>
<proteinExistence type="predicted"/>
<feature type="region of interest" description="Disordered" evidence="1">
    <location>
        <begin position="305"/>
        <end position="341"/>
    </location>
</feature>
<feature type="signal peptide" evidence="3">
    <location>
        <begin position="1"/>
        <end position="19"/>
    </location>
</feature>
<feature type="compositionally biased region" description="Low complexity" evidence="1">
    <location>
        <begin position="209"/>
        <end position="220"/>
    </location>
</feature>
<evidence type="ECO:0000313" key="4">
    <source>
        <dbReference type="EMBL" id="HIX20582.1"/>
    </source>
</evidence>
<feature type="chain" id="PRO_5039191810" description="PepSY domain-containing protein" evidence="3">
    <location>
        <begin position="20"/>
        <end position="341"/>
    </location>
</feature>
<dbReference type="EMBL" id="DXFQ01000157">
    <property type="protein sequence ID" value="HIX20582.1"/>
    <property type="molecule type" value="Genomic_DNA"/>
</dbReference>
<reference evidence="4" key="1">
    <citation type="journal article" date="2021" name="PeerJ">
        <title>Extensive microbial diversity within the chicken gut microbiome revealed by metagenomics and culture.</title>
        <authorList>
            <person name="Gilroy R."/>
            <person name="Ravi A."/>
            <person name="Getino M."/>
            <person name="Pursley I."/>
            <person name="Horton D.L."/>
            <person name="Alikhan N.F."/>
            <person name="Baker D."/>
            <person name="Gharbi K."/>
            <person name="Hall N."/>
            <person name="Watson M."/>
            <person name="Adriaenssens E.M."/>
            <person name="Foster-Nyarko E."/>
            <person name="Jarju S."/>
            <person name="Secka A."/>
            <person name="Antonio M."/>
            <person name="Oren A."/>
            <person name="Chaudhuri R.R."/>
            <person name="La Ragione R."/>
            <person name="Hildebrand F."/>
            <person name="Pallen M.J."/>
        </authorList>
    </citation>
    <scope>NUCLEOTIDE SEQUENCE</scope>
    <source>
        <strain evidence="4">14975</strain>
    </source>
</reference>
<gene>
    <name evidence="4" type="ORF">H9862_08300</name>
</gene>
<feature type="compositionally biased region" description="Basic and acidic residues" evidence="1">
    <location>
        <begin position="190"/>
        <end position="207"/>
    </location>
</feature>
<evidence type="ECO:0000256" key="1">
    <source>
        <dbReference type="SAM" id="MobiDB-lite"/>
    </source>
</evidence>
<feature type="transmembrane region" description="Helical" evidence="2">
    <location>
        <begin position="276"/>
        <end position="296"/>
    </location>
</feature>
<evidence type="ECO:0000256" key="2">
    <source>
        <dbReference type="SAM" id="Phobius"/>
    </source>
</evidence>
<accession>A0A9D1VCC4</accession>
<evidence type="ECO:0000313" key="5">
    <source>
        <dbReference type="Proteomes" id="UP000823964"/>
    </source>
</evidence>
<feature type="compositionally biased region" description="Basic and acidic residues" evidence="1">
    <location>
        <begin position="305"/>
        <end position="314"/>
    </location>
</feature>
<evidence type="ECO:0000256" key="3">
    <source>
        <dbReference type="SAM" id="SignalP"/>
    </source>
</evidence>
<keyword evidence="2" id="KW-0812">Transmembrane</keyword>
<comment type="caution">
    <text evidence="4">The sequence shown here is derived from an EMBL/GenBank/DDBJ whole genome shotgun (WGS) entry which is preliminary data.</text>
</comment>
<feature type="region of interest" description="Disordered" evidence="1">
    <location>
        <begin position="190"/>
        <end position="222"/>
    </location>
</feature>
<reference evidence="4" key="2">
    <citation type="submission" date="2021-04" db="EMBL/GenBank/DDBJ databases">
        <authorList>
            <person name="Gilroy R."/>
        </authorList>
    </citation>
    <scope>NUCLEOTIDE SEQUENCE</scope>
    <source>
        <strain evidence="4">14975</strain>
    </source>
</reference>
<dbReference type="AlphaFoldDB" id="A0A9D1VCC4"/>
<evidence type="ECO:0008006" key="6">
    <source>
        <dbReference type="Google" id="ProtNLM"/>
    </source>
</evidence>